<dbReference type="OrthoDB" id="9141161at2759"/>
<name>A0A9Q1EW71_SYNKA</name>
<dbReference type="EMBL" id="JAINUF010000012">
    <property type="protein sequence ID" value="KAJ8346207.1"/>
    <property type="molecule type" value="Genomic_DNA"/>
</dbReference>
<comment type="caution">
    <text evidence="2">The sequence shown here is derived from an EMBL/GenBank/DDBJ whole genome shotgun (WGS) entry which is preliminary data.</text>
</comment>
<evidence type="ECO:0000256" key="1">
    <source>
        <dbReference type="SAM" id="MobiDB-lite"/>
    </source>
</evidence>
<accession>A0A9Q1EW71</accession>
<protein>
    <submittedName>
        <fullName evidence="2">Uncharacterized protein</fullName>
    </submittedName>
</protein>
<feature type="region of interest" description="Disordered" evidence="1">
    <location>
        <begin position="99"/>
        <end position="140"/>
    </location>
</feature>
<proteinExistence type="predicted"/>
<sequence length="160" mass="17728">MSIKVFYERGECVVFSAQDSCGEDIREIVQRLEMVSRGCETSDLTLRRNGLGQLGFHPHEDGTPRRGCSELYRIPMVEYKLDSEGTPCEYKTPFRRNTTWHRVPPPSGQALARGSTPHPGVRASAVPTAPPGTGAHSPQHLLRQEAPGRAQVRSSLLLYS</sequence>
<keyword evidence="3" id="KW-1185">Reference proteome</keyword>
<evidence type="ECO:0000313" key="3">
    <source>
        <dbReference type="Proteomes" id="UP001152622"/>
    </source>
</evidence>
<reference evidence="2" key="1">
    <citation type="journal article" date="2023" name="Science">
        <title>Genome structures resolve the early diversification of teleost fishes.</title>
        <authorList>
            <person name="Parey E."/>
            <person name="Louis A."/>
            <person name="Montfort J."/>
            <person name="Bouchez O."/>
            <person name="Roques C."/>
            <person name="Iampietro C."/>
            <person name="Lluch J."/>
            <person name="Castinel A."/>
            <person name="Donnadieu C."/>
            <person name="Desvignes T."/>
            <person name="Floi Bucao C."/>
            <person name="Jouanno E."/>
            <person name="Wen M."/>
            <person name="Mejri S."/>
            <person name="Dirks R."/>
            <person name="Jansen H."/>
            <person name="Henkel C."/>
            <person name="Chen W.J."/>
            <person name="Zahm M."/>
            <person name="Cabau C."/>
            <person name="Klopp C."/>
            <person name="Thompson A.W."/>
            <person name="Robinson-Rechavi M."/>
            <person name="Braasch I."/>
            <person name="Lecointre G."/>
            <person name="Bobe J."/>
            <person name="Postlethwait J.H."/>
            <person name="Berthelot C."/>
            <person name="Roest Crollius H."/>
            <person name="Guiguen Y."/>
        </authorList>
    </citation>
    <scope>NUCLEOTIDE SEQUENCE</scope>
    <source>
        <strain evidence="2">WJC10195</strain>
    </source>
</reference>
<dbReference type="AlphaFoldDB" id="A0A9Q1EW71"/>
<dbReference type="Proteomes" id="UP001152622">
    <property type="component" value="Chromosome 12"/>
</dbReference>
<gene>
    <name evidence="2" type="ORF">SKAU_G00304000</name>
</gene>
<evidence type="ECO:0000313" key="2">
    <source>
        <dbReference type="EMBL" id="KAJ8346207.1"/>
    </source>
</evidence>
<organism evidence="2 3">
    <name type="scientific">Synaphobranchus kaupii</name>
    <name type="common">Kaup's arrowtooth eel</name>
    <dbReference type="NCBI Taxonomy" id="118154"/>
    <lineage>
        <taxon>Eukaryota</taxon>
        <taxon>Metazoa</taxon>
        <taxon>Chordata</taxon>
        <taxon>Craniata</taxon>
        <taxon>Vertebrata</taxon>
        <taxon>Euteleostomi</taxon>
        <taxon>Actinopterygii</taxon>
        <taxon>Neopterygii</taxon>
        <taxon>Teleostei</taxon>
        <taxon>Anguilliformes</taxon>
        <taxon>Synaphobranchidae</taxon>
        <taxon>Synaphobranchus</taxon>
    </lineage>
</organism>